<dbReference type="Proteomes" id="UP001140172">
    <property type="component" value="Unassembled WGS sequence"/>
</dbReference>
<dbReference type="PRINTS" id="PR00625">
    <property type="entry name" value="JDOMAIN"/>
</dbReference>
<comment type="caution">
    <text evidence="8">The sequence shown here is derived from an EMBL/GenBank/DDBJ whole genome shotgun (WGS) entry which is preliminary data.</text>
</comment>
<dbReference type="GO" id="GO:0005737">
    <property type="term" value="C:cytoplasm"/>
    <property type="evidence" value="ECO:0007669"/>
    <property type="project" value="UniProtKB-SubCell"/>
</dbReference>
<dbReference type="PANTHER" id="PTHR44313">
    <property type="entry name" value="DNAJ HOMOLOG SUBFAMILY C MEMBER 17"/>
    <property type="match status" value="1"/>
</dbReference>
<evidence type="ECO:0000256" key="2">
    <source>
        <dbReference type="ARBA" id="ARBA00004496"/>
    </source>
</evidence>
<dbReference type="InterPro" id="IPR001623">
    <property type="entry name" value="DnaJ_domain"/>
</dbReference>
<keyword evidence="3" id="KW-0963">Cytoplasm</keyword>
<dbReference type="Gene3D" id="3.30.70.330">
    <property type="match status" value="1"/>
</dbReference>
<evidence type="ECO:0000259" key="7">
    <source>
        <dbReference type="PROSITE" id="PS50076"/>
    </source>
</evidence>
<dbReference type="InterPro" id="IPR052094">
    <property type="entry name" value="Pre-mRNA-splicing_ERAD"/>
</dbReference>
<keyword evidence="4" id="KW-0143">Chaperone</keyword>
<evidence type="ECO:0000256" key="4">
    <source>
        <dbReference type="ARBA" id="ARBA00023186"/>
    </source>
</evidence>
<keyword evidence="9" id="KW-1185">Reference proteome</keyword>
<feature type="domain" description="J" evidence="7">
    <location>
        <begin position="6"/>
        <end position="71"/>
    </location>
</feature>
<dbReference type="Gene3D" id="1.10.287.110">
    <property type="entry name" value="DnaJ domain"/>
    <property type="match status" value="1"/>
</dbReference>
<evidence type="ECO:0000256" key="3">
    <source>
        <dbReference type="ARBA" id="ARBA00022490"/>
    </source>
</evidence>
<evidence type="ECO:0000313" key="9">
    <source>
        <dbReference type="Proteomes" id="UP001140172"/>
    </source>
</evidence>
<dbReference type="PROSITE" id="PS00636">
    <property type="entry name" value="DNAJ_1"/>
    <property type="match status" value="1"/>
</dbReference>
<dbReference type="Pfam" id="PF00226">
    <property type="entry name" value="DnaJ"/>
    <property type="match status" value="1"/>
</dbReference>
<dbReference type="SMART" id="SM00271">
    <property type="entry name" value="DnaJ"/>
    <property type="match status" value="1"/>
</dbReference>
<dbReference type="AlphaFoldDB" id="A0A9W8HKH5"/>
<dbReference type="PANTHER" id="PTHR44313:SF1">
    <property type="entry name" value="DNAJ HOMOLOG SUBFAMILY C MEMBER 17"/>
    <property type="match status" value="1"/>
</dbReference>
<accession>A0A9W8HKH5</accession>
<dbReference type="SUPFAM" id="SSF46565">
    <property type="entry name" value="Chaperone J-domain"/>
    <property type="match status" value="1"/>
</dbReference>
<evidence type="ECO:0000313" key="8">
    <source>
        <dbReference type="EMBL" id="KAJ2787229.1"/>
    </source>
</evidence>
<dbReference type="CDD" id="cd06257">
    <property type="entry name" value="DnaJ"/>
    <property type="match status" value="1"/>
</dbReference>
<dbReference type="PROSITE" id="PS50076">
    <property type="entry name" value="DNAJ_2"/>
    <property type="match status" value="1"/>
</dbReference>
<reference evidence="8" key="1">
    <citation type="submission" date="2022-07" db="EMBL/GenBank/DDBJ databases">
        <title>Phylogenomic reconstructions and comparative analyses of Kickxellomycotina fungi.</title>
        <authorList>
            <person name="Reynolds N.K."/>
            <person name="Stajich J.E."/>
            <person name="Barry K."/>
            <person name="Grigoriev I.V."/>
            <person name="Crous P."/>
            <person name="Smith M.E."/>
        </authorList>
    </citation>
    <scope>NUCLEOTIDE SEQUENCE</scope>
    <source>
        <strain evidence="8">BCRC 34489</strain>
    </source>
</reference>
<gene>
    <name evidence="8" type="ORF">GGI15_000890</name>
</gene>
<keyword evidence="5" id="KW-0539">Nucleus</keyword>
<feature type="region of interest" description="Disordered" evidence="6">
    <location>
        <begin position="76"/>
        <end position="98"/>
    </location>
</feature>
<dbReference type="InterPro" id="IPR012677">
    <property type="entry name" value="Nucleotide-bd_a/b_plait_sf"/>
</dbReference>
<dbReference type="GO" id="GO:0000390">
    <property type="term" value="P:spliceosomal complex disassembly"/>
    <property type="evidence" value="ECO:0007669"/>
    <property type="project" value="TreeGrafter"/>
</dbReference>
<comment type="subcellular location">
    <subcellularLocation>
        <location evidence="2">Cytoplasm</location>
    </subcellularLocation>
    <subcellularLocation>
        <location evidence="1">Nucleus</location>
    </subcellularLocation>
</comment>
<name>A0A9W8HKH5_9FUNG</name>
<organism evidence="8 9">
    <name type="scientific">Coemansia interrupta</name>
    <dbReference type="NCBI Taxonomy" id="1126814"/>
    <lineage>
        <taxon>Eukaryota</taxon>
        <taxon>Fungi</taxon>
        <taxon>Fungi incertae sedis</taxon>
        <taxon>Zoopagomycota</taxon>
        <taxon>Kickxellomycotina</taxon>
        <taxon>Kickxellomycetes</taxon>
        <taxon>Kickxellales</taxon>
        <taxon>Kickxellaceae</taxon>
        <taxon>Coemansia</taxon>
    </lineage>
</organism>
<dbReference type="OrthoDB" id="10250354at2759"/>
<evidence type="ECO:0000256" key="5">
    <source>
        <dbReference type="ARBA" id="ARBA00023242"/>
    </source>
</evidence>
<dbReference type="EMBL" id="JANBUM010000029">
    <property type="protein sequence ID" value="KAJ2787229.1"/>
    <property type="molecule type" value="Genomic_DNA"/>
</dbReference>
<dbReference type="GO" id="GO:0005681">
    <property type="term" value="C:spliceosomal complex"/>
    <property type="evidence" value="ECO:0007669"/>
    <property type="project" value="TreeGrafter"/>
</dbReference>
<dbReference type="InterPro" id="IPR018253">
    <property type="entry name" value="DnaJ_domain_CS"/>
</dbReference>
<evidence type="ECO:0000256" key="6">
    <source>
        <dbReference type="SAM" id="MobiDB-lite"/>
    </source>
</evidence>
<dbReference type="InterPro" id="IPR036869">
    <property type="entry name" value="J_dom_sf"/>
</dbReference>
<feature type="compositionally biased region" description="Basic residues" evidence="6">
    <location>
        <begin position="76"/>
        <end position="91"/>
    </location>
</feature>
<sequence length="321" mass="36888">MDSETDFYKLLGVEIDVGDKELTKAYRVKALQYHPDKNRDNPDASRLFHDIKSAYDLLTDPKRRAEYDEKLRAQMAKRQRQSAISSHRKRMKSELEEDERAARQVREAERMRQQNIHQEAARFRREAQKHEERHDRRMRENIKRMDEEANARATDETIDEVDDLDRSIRIRWDTNGGISHDKDTLETLFSPFGEIEEVVLAPTGPRSSRKRESATASALLVFKSIASAHALMNAKHTSAQLSAFSRFWAKGAEPQAVQSIVGSLNAKTAESMQMASDSSAARDGAFRLPEIEDIDLRNVPGFSMSFADFESLTLMRMRQQQ</sequence>
<protein>
    <recommendedName>
        <fullName evidence="7">J domain-containing protein</fullName>
    </recommendedName>
</protein>
<evidence type="ECO:0000256" key="1">
    <source>
        <dbReference type="ARBA" id="ARBA00004123"/>
    </source>
</evidence>
<proteinExistence type="predicted"/>